<sequence>MSRVVQVSSPHYTGFSWQKSQKCRCLPNNSPSEQLTLNVRPMRSSKHRGSLRKQELRMNDDKRSLKKQELDHSVKNKRVLMRA</sequence>
<reference evidence="3" key="2">
    <citation type="submission" date="2013-12" db="EMBL/GenBank/DDBJ databases">
        <authorList>
            <person name="Yu Y."/>
            <person name="Lee S."/>
            <person name="de Baynast K."/>
            <person name="Wissotski M."/>
            <person name="Liu L."/>
            <person name="Talag J."/>
            <person name="Goicoechea J."/>
            <person name="Angelova A."/>
            <person name="Jetty R."/>
            <person name="Kudrna D."/>
            <person name="Golser W."/>
            <person name="Rivera L."/>
            <person name="Zhang J."/>
            <person name="Wing R."/>
        </authorList>
    </citation>
    <scope>NUCLEOTIDE SEQUENCE</scope>
</reference>
<organism evidence="2 3">
    <name type="scientific">Leersia perrieri</name>
    <dbReference type="NCBI Taxonomy" id="77586"/>
    <lineage>
        <taxon>Eukaryota</taxon>
        <taxon>Viridiplantae</taxon>
        <taxon>Streptophyta</taxon>
        <taxon>Embryophyta</taxon>
        <taxon>Tracheophyta</taxon>
        <taxon>Spermatophyta</taxon>
        <taxon>Magnoliopsida</taxon>
        <taxon>Liliopsida</taxon>
        <taxon>Poales</taxon>
        <taxon>Poaceae</taxon>
        <taxon>BOP clade</taxon>
        <taxon>Oryzoideae</taxon>
        <taxon>Oryzeae</taxon>
        <taxon>Oryzinae</taxon>
        <taxon>Leersia</taxon>
    </lineage>
</organism>
<feature type="region of interest" description="Disordered" evidence="1">
    <location>
        <begin position="42"/>
        <end position="83"/>
    </location>
</feature>
<dbReference type="AlphaFoldDB" id="A0A0D9WXI0"/>
<feature type="compositionally biased region" description="Basic and acidic residues" evidence="1">
    <location>
        <begin position="52"/>
        <end position="74"/>
    </location>
</feature>
<proteinExistence type="predicted"/>
<dbReference type="EnsemblPlants" id="LPERR07G08250.1">
    <property type="protein sequence ID" value="LPERR07G08250.1"/>
    <property type="gene ID" value="LPERR07G08250"/>
</dbReference>
<protein>
    <submittedName>
        <fullName evidence="2">Uncharacterized protein</fullName>
    </submittedName>
</protein>
<evidence type="ECO:0000256" key="1">
    <source>
        <dbReference type="SAM" id="MobiDB-lite"/>
    </source>
</evidence>
<dbReference type="HOGENOM" id="CLU_2545931_0_0_1"/>
<dbReference type="Gramene" id="LPERR07G08250.1">
    <property type="protein sequence ID" value="LPERR07G08250.1"/>
    <property type="gene ID" value="LPERR07G08250"/>
</dbReference>
<reference evidence="2 3" key="1">
    <citation type="submission" date="2012-08" db="EMBL/GenBank/DDBJ databases">
        <title>Oryza genome evolution.</title>
        <authorList>
            <person name="Wing R.A."/>
        </authorList>
    </citation>
    <scope>NUCLEOTIDE SEQUENCE</scope>
</reference>
<reference evidence="2" key="3">
    <citation type="submission" date="2015-04" db="UniProtKB">
        <authorList>
            <consortium name="EnsemblPlants"/>
        </authorList>
    </citation>
    <scope>IDENTIFICATION</scope>
</reference>
<name>A0A0D9WXI0_9ORYZ</name>
<keyword evidence="3" id="KW-1185">Reference proteome</keyword>
<evidence type="ECO:0000313" key="3">
    <source>
        <dbReference type="Proteomes" id="UP000032180"/>
    </source>
</evidence>
<accession>A0A0D9WXI0</accession>
<dbReference type="Proteomes" id="UP000032180">
    <property type="component" value="Chromosome 7"/>
</dbReference>
<evidence type="ECO:0000313" key="2">
    <source>
        <dbReference type="EnsemblPlants" id="LPERR07G08250.1"/>
    </source>
</evidence>